<dbReference type="InterPro" id="IPR003593">
    <property type="entry name" value="AAA+_ATPase"/>
</dbReference>
<dbReference type="InterPro" id="IPR017871">
    <property type="entry name" value="ABC_transporter-like_CS"/>
</dbReference>
<evidence type="ECO:0000256" key="4">
    <source>
        <dbReference type="ARBA" id="ARBA00022737"/>
    </source>
</evidence>
<keyword evidence="8" id="KW-0472">Membrane</keyword>
<keyword evidence="7" id="KW-1278">Translocase</keyword>
<dbReference type="AlphaFoldDB" id="A0A9D1ICF6"/>
<evidence type="ECO:0000256" key="1">
    <source>
        <dbReference type="ARBA" id="ARBA00004202"/>
    </source>
</evidence>
<dbReference type="Pfam" id="PF00005">
    <property type="entry name" value="ABC_tran"/>
    <property type="match status" value="2"/>
</dbReference>
<comment type="caution">
    <text evidence="10">The sequence shown here is derived from an EMBL/GenBank/DDBJ whole genome shotgun (WGS) entry which is preliminary data.</text>
</comment>
<dbReference type="CDD" id="cd03216">
    <property type="entry name" value="ABC_Carb_Monos_I"/>
    <property type="match status" value="1"/>
</dbReference>
<evidence type="ECO:0000256" key="5">
    <source>
        <dbReference type="ARBA" id="ARBA00022741"/>
    </source>
</evidence>
<evidence type="ECO:0000313" key="11">
    <source>
        <dbReference type="Proteomes" id="UP000824072"/>
    </source>
</evidence>
<evidence type="ECO:0000256" key="2">
    <source>
        <dbReference type="ARBA" id="ARBA00022448"/>
    </source>
</evidence>
<evidence type="ECO:0000256" key="8">
    <source>
        <dbReference type="ARBA" id="ARBA00023136"/>
    </source>
</evidence>
<keyword evidence="2" id="KW-0813">Transport</keyword>
<evidence type="ECO:0000259" key="9">
    <source>
        <dbReference type="PROSITE" id="PS50893"/>
    </source>
</evidence>
<dbReference type="PANTHER" id="PTHR43790:SF9">
    <property type="entry name" value="GALACTOFURANOSE TRANSPORTER ATP-BINDING PROTEIN YTFR"/>
    <property type="match status" value="1"/>
</dbReference>
<evidence type="ECO:0000256" key="6">
    <source>
        <dbReference type="ARBA" id="ARBA00022840"/>
    </source>
</evidence>
<dbReference type="GO" id="GO:0005524">
    <property type="term" value="F:ATP binding"/>
    <property type="evidence" value="ECO:0007669"/>
    <property type="project" value="UniProtKB-KW"/>
</dbReference>
<dbReference type="CDD" id="cd03215">
    <property type="entry name" value="ABC_Carb_Monos_II"/>
    <property type="match status" value="1"/>
</dbReference>
<keyword evidence="5" id="KW-0547">Nucleotide-binding</keyword>
<feature type="domain" description="ABC transporter" evidence="9">
    <location>
        <begin position="5"/>
        <end position="240"/>
    </location>
</feature>
<dbReference type="GO" id="GO:0005886">
    <property type="term" value="C:plasma membrane"/>
    <property type="evidence" value="ECO:0007669"/>
    <property type="project" value="UniProtKB-SubCell"/>
</dbReference>
<gene>
    <name evidence="10" type="ORF">IAB02_09205</name>
</gene>
<dbReference type="Proteomes" id="UP000824072">
    <property type="component" value="Unassembled WGS sequence"/>
</dbReference>
<dbReference type="PROSITE" id="PS00211">
    <property type="entry name" value="ABC_TRANSPORTER_1"/>
    <property type="match status" value="1"/>
</dbReference>
<dbReference type="PANTHER" id="PTHR43790">
    <property type="entry name" value="CARBOHYDRATE TRANSPORT ATP-BINDING PROTEIN MG119-RELATED"/>
    <property type="match status" value="1"/>
</dbReference>
<evidence type="ECO:0000256" key="3">
    <source>
        <dbReference type="ARBA" id="ARBA00022475"/>
    </source>
</evidence>
<dbReference type="EMBL" id="DVMU01000200">
    <property type="protein sequence ID" value="HIU34727.1"/>
    <property type="molecule type" value="Genomic_DNA"/>
</dbReference>
<accession>A0A9D1ICF6</accession>
<name>A0A9D1ICF6_9FIRM</name>
<reference evidence="10" key="2">
    <citation type="journal article" date="2021" name="PeerJ">
        <title>Extensive microbial diversity within the chicken gut microbiome revealed by metagenomics and culture.</title>
        <authorList>
            <person name="Gilroy R."/>
            <person name="Ravi A."/>
            <person name="Getino M."/>
            <person name="Pursley I."/>
            <person name="Horton D.L."/>
            <person name="Alikhan N.F."/>
            <person name="Baker D."/>
            <person name="Gharbi K."/>
            <person name="Hall N."/>
            <person name="Watson M."/>
            <person name="Adriaenssens E.M."/>
            <person name="Foster-Nyarko E."/>
            <person name="Jarju S."/>
            <person name="Secka A."/>
            <person name="Antonio M."/>
            <person name="Oren A."/>
            <person name="Chaudhuri R.R."/>
            <person name="La Ragione R."/>
            <person name="Hildebrand F."/>
            <person name="Pallen M.J."/>
        </authorList>
    </citation>
    <scope>NUCLEOTIDE SEQUENCE</scope>
    <source>
        <strain evidence="10">ChiHcec3-11533</strain>
    </source>
</reference>
<keyword evidence="4" id="KW-0677">Repeat</keyword>
<sequence length="499" mass="55891">MEYILEMKGIRKTFPGVLALDNVDFRVKPGEIHSLMGENGAGKSTLIKILTGVYSKDEGQILLDGKEIRIQSTIEAQNLGISTVYQELNMIPHLSVAENIYLGRYPRNGKMIAWNQMYEDAQKLLDGMGLHVEARRILSSYGTATQQMVSIARAISLNSKIIVLDEPTSSLDTAEVKMLFSLIRQLKEKGIAVIFISHRLDEVFELSDRISILKDGRNEGTYAASELTQHDLITKMIGREVVQDQKSQRNFDGSGKDNIIELKNVFCSPKLKDISLYVKKGEIVGLAGLLGSGRTETAQVIFGYNRMDKGQEYVNGENVHLRSPKDGLKKRLAFCTENRREEGIVPNMSVRDNILLSSMPSITKRGFVQRKKGEKIVREYVERFSIKTPTLSQKLKNLSGGNQQKVILARWLATNPDFIIFDEPTRGIDVGAKKEVEALIAQIADMGIGVLFISSEMAEVIRNCDRVYVMRDGNIIGEVTGEEISQDNITRMIAQSKRQ</sequence>
<organism evidence="10 11">
    <name type="scientific">Candidatus Pullichristensenella excrementigallinarum</name>
    <dbReference type="NCBI Taxonomy" id="2840907"/>
    <lineage>
        <taxon>Bacteria</taxon>
        <taxon>Bacillati</taxon>
        <taxon>Bacillota</taxon>
        <taxon>Clostridia</taxon>
        <taxon>Candidatus Pullichristensenella</taxon>
    </lineage>
</organism>
<dbReference type="InterPro" id="IPR050107">
    <property type="entry name" value="ABC_carbohydrate_import_ATPase"/>
</dbReference>
<feature type="domain" description="ABC transporter" evidence="9">
    <location>
        <begin position="254"/>
        <end position="497"/>
    </location>
</feature>
<proteinExistence type="predicted"/>
<dbReference type="SMART" id="SM00382">
    <property type="entry name" value="AAA"/>
    <property type="match status" value="2"/>
</dbReference>
<dbReference type="InterPro" id="IPR027417">
    <property type="entry name" value="P-loop_NTPase"/>
</dbReference>
<keyword evidence="6 10" id="KW-0067">ATP-binding</keyword>
<dbReference type="Gene3D" id="3.40.50.300">
    <property type="entry name" value="P-loop containing nucleotide triphosphate hydrolases"/>
    <property type="match status" value="2"/>
</dbReference>
<keyword evidence="3" id="KW-1003">Cell membrane</keyword>
<protein>
    <submittedName>
        <fullName evidence="10">Sugar ABC transporter ATP-binding protein</fullName>
    </submittedName>
</protein>
<evidence type="ECO:0000313" key="10">
    <source>
        <dbReference type="EMBL" id="HIU34727.1"/>
    </source>
</evidence>
<dbReference type="FunFam" id="3.40.50.300:FF:000127">
    <property type="entry name" value="Ribose import ATP-binding protein RbsA"/>
    <property type="match status" value="1"/>
</dbReference>
<evidence type="ECO:0000256" key="7">
    <source>
        <dbReference type="ARBA" id="ARBA00022967"/>
    </source>
</evidence>
<dbReference type="InterPro" id="IPR003439">
    <property type="entry name" value="ABC_transporter-like_ATP-bd"/>
</dbReference>
<comment type="subcellular location">
    <subcellularLocation>
        <location evidence="1">Cell membrane</location>
        <topology evidence="1">Peripheral membrane protein</topology>
    </subcellularLocation>
</comment>
<dbReference type="SUPFAM" id="SSF52540">
    <property type="entry name" value="P-loop containing nucleoside triphosphate hydrolases"/>
    <property type="match status" value="2"/>
</dbReference>
<dbReference type="GO" id="GO:0016887">
    <property type="term" value="F:ATP hydrolysis activity"/>
    <property type="evidence" value="ECO:0007669"/>
    <property type="project" value="InterPro"/>
</dbReference>
<dbReference type="PROSITE" id="PS50893">
    <property type="entry name" value="ABC_TRANSPORTER_2"/>
    <property type="match status" value="2"/>
</dbReference>
<reference evidence="10" key="1">
    <citation type="submission" date="2020-10" db="EMBL/GenBank/DDBJ databases">
        <authorList>
            <person name="Gilroy R."/>
        </authorList>
    </citation>
    <scope>NUCLEOTIDE SEQUENCE</scope>
    <source>
        <strain evidence="10">ChiHcec3-11533</strain>
    </source>
</reference>